<dbReference type="InterPro" id="IPR027417">
    <property type="entry name" value="P-loop_NTPase"/>
</dbReference>
<name>A0AAD9DF05_9STRA</name>
<accession>A0AAD9DF05</accession>
<gene>
    <name evidence="1" type="ORF">QTG54_005341</name>
</gene>
<evidence type="ECO:0008006" key="3">
    <source>
        <dbReference type="Google" id="ProtNLM"/>
    </source>
</evidence>
<proteinExistence type="predicted"/>
<dbReference type="AlphaFoldDB" id="A0AAD9DF05"/>
<comment type="caution">
    <text evidence="1">The sequence shown here is derived from an EMBL/GenBank/DDBJ whole genome shotgun (WGS) entry which is preliminary data.</text>
</comment>
<sequence>MGVNVFAQNGTTAAGPPFWIDPTSLTLSHPTKGYILTKTHCGSRCNNCSVSKYVENHAMFLQHCLEGRYNIKDHDGQLTEKLGSYDKALVKRAMHLIRDPFDNVVSRFHLHYKNLVKKNRADQIAAYPRTREGFRRFCIDEGTRYYSDEKQSKFYKDVFDSVKDVPCHADFYRYIQWHNLAFATTWDLNVPTIIVHYENYTDNFIETKDALLAFLGQDGIYDAPEFVTGKTYRDYYTADEIDAVSVLFSKLALEKTWHNTKHYFV</sequence>
<reference evidence="1" key="1">
    <citation type="submission" date="2023-06" db="EMBL/GenBank/DDBJ databases">
        <title>Survivors Of The Sea: Transcriptome response of Skeletonema marinoi to long-term dormancy.</title>
        <authorList>
            <person name="Pinder M.I.M."/>
            <person name="Kourtchenko O."/>
            <person name="Robertson E.K."/>
            <person name="Larsson T."/>
            <person name="Maumus F."/>
            <person name="Osuna-Cruz C.M."/>
            <person name="Vancaester E."/>
            <person name="Stenow R."/>
            <person name="Vandepoele K."/>
            <person name="Ploug H."/>
            <person name="Bruchert V."/>
            <person name="Godhe A."/>
            <person name="Topel M."/>
        </authorList>
    </citation>
    <scope>NUCLEOTIDE SEQUENCE</scope>
    <source>
        <strain evidence="1">R05AC</strain>
    </source>
</reference>
<dbReference type="SUPFAM" id="SSF52540">
    <property type="entry name" value="P-loop containing nucleoside triphosphate hydrolases"/>
    <property type="match status" value="1"/>
</dbReference>
<evidence type="ECO:0000313" key="1">
    <source>
        <dbReference type="EMBL" id="KAK1743744.1"/>
    </source>
</evidence>
<dbReference type="Gene3D" id="3.40.50.300">
    <property type="entry name" value="P-loop containing nucleotide triphosphate hydrolases"/>
    <property type="match status" value="1"/>
</dbReference>
<keyword evidence="2" id="KW-1185">Reference proteome</keyword>
<dbReference type="EMBL" id="JATAAI010000008">
    <property type="protein sequence ID" value="KAK1743744.1"/>
    <property type="molecule type" value="Genomic_DNA"/>
</dbReference>
<dbReference type="Proteomes" id="UP001224775">
    <property type="component" value="Unassembled WGS sequence"/>
</dbReference>
<evidence type="ECO:0000313" key="2">
    <source>
        <dbReference type="Proteomes" id="UP001224775"/>
    </source>
</evidence>
<protein>
    <recommendedName>
        <fullName evidence="3">Sulfotransferase domain-containing protein</fullName>
    </recommendedName>
</protein>
<organism evidence="1 2">
    <name type="scientific">Skeletonema marinoi</name>
    <dbReference type="NCBI Taxonomy" id="267567"/>
    <lineage>
        <taxon>Eukaryota</taxon>
        <taxon>Sar</taxon>
        <taxon>Stramenopiles</taxon>
        <taxon>Ochrophyta</taxon>
        <taxon>Bacillariophyta</taxon>
        <taxon>Coscinodiscophyceae</taxon>
        <taxon>Thalassiosirophycidae</taxon>
        <taxon>Thalassiosirales</taxon>
        <taxon>Skeletonemataceae</taxon>
        <taxon>Skeletonema</taxon>
        <taxon>Skeletonema marinoi-dohrnii complex</taxon>
    </lineage>
</organism>